<reference evidence="12" key="1">
    <citation type="submission" date="2019-12" db="UniProtKB">
        <authorList>
            <consortium name="WormBaseParasite"/>
        </authorList>
    </citation>
    <scope>IDENTIFICATION</scope>
</reference>
<dbReference type="FunFam" id="3.10.20.370:FF:000001">
    <property type="entry name" value="Retrovirus-related Pol polyprotein from transposon 17.6-like protein"/>
    <property type="match status" value="1"/>
</dbReference>
<dbReference type="FunFam" id="3.30.70.270:FF:000020">
    <property type="entry name" value="Transposon Tf2-6 polyprotein-like Protein"/>
    <property type="match status" value="1"/>
</dbReference>
<dbReference type="Gene3D" id="3.30.70.270">
    <property type="match status" value="2"/>
</dbReference>
<feature type="domain" description="Peptidase A2" evidence="9">
    <location>
        <begin position="51"/>
        <end position="130"/>
    </location>
</feature>
<dbReference type="GO" id="GO:0003964">
    <property type="term" value="F:RNA-directed DNA polymerase activity"/>
    <property type="evidence" value="ECO:0007669"/>
    <property type="project" value="UniProtKB-KW"/>
</dbReference>
<dbReference type="Pfam" id="PF13975">
    <property type="entry name" value="gag-asp_proteas"/>
    <property type="match status" value="1"/>
</dbReference>
<dbReference type="InterPro" id="IPR021109">
    <property type="entry name" value="Peptidase_aspartic_dom_sf"/>
</dbReference>
<dbReference type="InterPro" id="IPR043128">
    <property type="entry name" value="Rev_trsase/Diguanyl_cyclase"/>
</dbReference>
<name>A0A5S6QPE2_TRIMR</name>
<sequence>MPYSAGKLVGANREDRTVGPATMKTVPTQRVVNVTVVPRVFVKAEINGVSLTMLVDTGAGRTLLSAIAFEKVGGHAKLRTSAVQLFAADGSPMRVLGEAHIRVRLLSQSFHVNAIIVQGLQYAALMGADFIQSYGFVIDLRRTLLYCEDRKLTVPLVTRDERIECEEECAYTAEDVLIGPRTASLVPCSVRSRYSGEGVFESTLKLEMRGGYAARSLVTVAHGSFQVVVLNTGEQQLRVPRNMLIGKISSRPVEPVYATEPCESNSTRRADELERILRNLVSGIADESLNDEQRHLLFELLWSFRDVFAVSKYDLGRTKILRHKITLSDNARPVRQPLRRLNPRDRNEVSALLKDMLKSGLIEPSDSPWAAGVVPVRKKDGSLRLCVDYRKLNELTRKDAYPLPRIDETLDSLSGARFFSTIDLLSGYWQVELEPDAKEKTAFITHDGLFHFTVMPFGLTGAPATFQRLMELVLAGVKWESCLVYLDDVIVFSRTFEEHLQRLAQVLLRFRRAGLKISPSKCQFLRQEVTYLGHSLSTAGIRPDPRLTERIRDYPTPTCLHELQSFLGLASYYRRFIRRFAEIAAPLHRLTRKETAFAWSQEADLAFRQLRQALTSESVLRFPDFAKPFILDTDASSVAIGAVLSQLDEEGREHPVAFASRALSRSEQKYCVTRREMLAVVTFIQYFAPYLQNEFTLRTDHGALRWLQSFKDPDGQWARWQEKLQNFRFKIVHRPDNVGVKMNGCSRTNK</sequence>
<evidence type="ECO:0000256" key="3">
    <source>
        <dbReference type="ARBA" id="ARBA00022679"/>
    </source>
</evidence>
<dbReference type="InterPro" id="IPR000477">
    <property type="entry name" value="RT_dom"/>
</dbReference>
<dbReference type="GO" id="GO:0006508">
    <property type="term" value="P:proteolysis"/>
    <property type="evidence" value="ECO:0007669"/>
    <property type="project" value="UniProtKB-KW"/>
</dbReference>
<organism evidence="11 12">
    <name type="scientific">Trichuris muris</name>
    <name type="common">Mouse whipworm</name>
    <dbReference type="NCBI Taxonomy" id="70415"/>
    <lineage>
        <taxon>Eukaryota</taxon>
        <taxon>Metazoa</taxon>
        <taxon>Ecdysozoa</taxon>
        <taxon>Nematoda</taxon>
        <taxon>Enoplea</taxon>
        <taxon>Dorylaimia</taxon>
        <taxon>Trichinellida</taxon>
        <taxon>Trichuridae</taxon>
        <taxon>Trichuris</taxon>
    </lineage>
</organism>
<dbReference type="InterPro" id="IPR050951">
    <property type="entry name" value="Retrovirus_Pol_polyprotein"/>
</dbReference>
<dbReference type="WBParaSite" id="TMUE_2000009048.1">
    <property type="protein sequence ID" value="TMUE_2000009048.1"/>
    <property type="gene ID" value="WBGene00300503"/>
</dbReference>
<dbReference type="PROSITE" id="PS50878">
    <property type="entry name" value="RT_POL"/>
    <property type="match status" value="1"/>
</dbReference>
<dbReference type="Gene3D" id="2.40.70.10">
    <property type="entry name" value="Acid Proteases"/>
    <property type="match status" value="1"/>
</dbReference>
<evidence type="ECO:0000256" key="7">
    <source>
        <dbReference type="ARBA" id="ARBA00022801"/>
    </source>
</evidence>
<dbReference type="PANTHER" id="PTHR37984:SF5">
    <property type="entry name" value="PROTEIN NYNRIN-LIKE"/>
    <property type="match status" value="1"/>
</dbReference>
<keyword evidence="4" id="KW-0548">Nucleotidyltransferase</keyword>
<dbReference type="Proteomes" id="UP000046395">
    <property type="component" value="Unassembled WGS sequence"/>
</dbReference>
<dbReference type="InterPro" id="IPR041373">
    <property type="entry name" value="RT_RNaseH"/>
</dbReference>
<evidence type="ECO:0000256" key="2">
    <source>
        <dbReference type="ARBA" id="ARBA00022670"/>
    </source>
</evidence>
<evidence type="ECO:0000313" key="12">
    <source>
        <dbReference type="WBParaSite" id="TMUE_2000009048.1"/>
    </source>
</evidence>
<dbReference type="Pfam" id="PF00078">
    <property type="entry name" value="RVT_1"/>
    <property type="match status" value="1"/>
</dbReference>
<dbReference type="CDD" id="cd01647">
    <property type="entry name" value="RT_LTR"/>
    <property type="match status" value="1"/>
</dbReference>
<dbReference type="GO" id="GO:0004519">
    <property type="term" value="F:endonuclease activity"/>
    <property type="evidence" value="ECO:0007669"/>
    <property type="project" value="UniProtKB-KW"/>
</dbReference>
<evidence type="ECO:0000259" key="10">
    <source>
        <dbReference type="PROSITE" id="PS50878"/>
    </source>
</evidence>
<dbReference type="CDD" id="cd09274">
    <property type="entry name" value="RNase_HI_RT_Ty3"/>
    <property type="match status" value="1"/>
</dbReference>
<dbReference type="Gene3D" id="3.10.20.370">
    <property type="match status" value="1"/>
</dbReference>
<dbReference type="PANTHER" id="PTHR37984">
    <property type="entry name" value="PROTEIN CBG26694"/>
    <property type="match status" value="1"/>
</dbReference>
<feature type="domain" description="Reverse transcriptase" evidence="10">
    <location>
        <begin position="357"/>
        <end position="536"/>
    </location>
</feature>
<dbReference type="EC" id="2.7.7.49" evidence="1"/>
<protein>
    <recommendedName>
        <fullName evidence="1">RNA-directed DNA polymerase</fullName>
        <ecNumber evidence="1">2.7.7.49</ecNumber>
    </recommendedName>
</protein>
<keyword evidence="7" id="KW-0378">Hydrolase</keyword>
<dbReference type="PROSITE" id="PS50175">
    <property type="entry name" value="ASP_PROT_RETROV"/>
    <property type="match status" value="1"/>
</dbReference>
<keyword evidence="5" id="KW-0540">Nuclease</keyword>
<evidence type="ECO:0000313" key="11">
    <source>
        <dbReference type="Proteomes" id="UP000046395"/>
    </source>
</evidence>
<keyword evidence="8" id="KW-0695">RNA-directed DNA polymerase</keyword>
<keyword evidence="3" id="KW-0808">Transferase</keyword>
<dbReference type="AlphaFoldDB" id="A0A5S6QPE2"/>
<evidence type="ECO:0000256" key="1">
    <source>
        <dbReference type="ARBA" id="ARBA00012493"/>
    </source>
</evidence>
<dbReference type="FunFam" id="3.10.10.10:FF:000007">
    <property type="entry name" value="Retrovirus-related Pol polyprotein from transposon 17.6-like Protein"/>
    <property type="match status" value="1"/>
</dbReference>
<dbReference type="GO" id="GO:0004190">
    <property type="term" value="F:aspartic-type endopeptidase activity"/>
    <property type="evidence" value="ECO:0007669"/>
    <property type="project" value="InterPro"/>
</dbReference>
<evidence type="ECO:0000259" key="9">
    <source>
        <dbReference type="PROSITE" id="PS50175"/>
    </source>
</evidence>
<keyword evidence="11" id="KW-1185">Reference proteome</keyword>
<dbReference type="InterPro" id="IPR001995">
    <property type="entry name" value="Peptidase_A2_cat"/>
</dbReference>
<dbReference type="STRING" id="70415.A0A5S6QPE2"/>
<dbReference type="SUPFAM" id="SSF50630">
    <property type="entry name" value="Acid proteases"/>
    <property type="match status" value="1"/>
</dbReference>
<keyword evidence="2" id="KW-0645">Protease</keyword>
<evidence type="ECO:0000256" key="5">
    <source>
        <dbReference type="ARBA" id="ARBA00022722"/>
    </source>
</evidence>
<dbReference type="Pfam" id="PF17917">
    <property type="entry name" value="RT_RNaseH"/>
    <property type="match status" value="1"/>
</dbReference>
<evidence type="ECO:0000256" key="8">
    <source>
        <dbReference type="ARBA" id="ARBA00022918"/>
    </source>
</evidence>
<dbReference type="Gene3D" id="3.10.10.10">
    <property type="entry name" value="HIV Type 1 Reverse Transcriptase, subunit A, domain 1"/>
    <property type="match status" value="1"/>
</dbReference>
<accession>A0A5S6QPE2</accession>
<dbReference type="InterPro" id="IPR043502">
    <property type="entry name" value="DNA/RNA_pol_sf"/>
</dbReference>
<evidence type="ECO:0000256" key="4">
    <source>
        <dbReference type="ARBA" id="ARBA00022695"/>
    </source>
</evidence>
<dbReference type="SUPFAM" id="SSF56672">
    <property type="entry name" value="DNA/RNA polymerases"/>
    <property type="match status" value="1"/>
</dbReference>
<keyword evidence="6" id="KW-0255">Endonuclease</keyword>
<evidence type="ECO:0000256" key="6">
    <source>
        <dbReference type="ARBA" id="ARBA00022759"/>
    </source>
</evidence>
<proteinExistence type="predicted"/>